<organism evidence="2 3">
    <name type="scientific">Phytophthora infestans (strain T30-4)</name>
    <name type="common">Potato late blight agent</name>
    <dbReference type="NCBI Taxonomy" id="403677"/>
    <lineage>
        <taxon>Eukaryota</taxon>
        <taxon>Sar</taxon>
        <taxon>Stramenopiles</taxon>
        <taxon>Oomycota</taxon>
        <taxon>Peronosporomycetes</taxon>
        <taxon>Peronosporales</taxon>
        <taxon>Peronosporaceae</taxon>
        <taxon>Phytophthora</taxon>
    </lineage>
</organism>
<feature type="signal peptide" evidence="1">
    <location>
        <begin position="1"/>
        <end position="33"/>
    </location>
</feature>
<feature type="chain" id="PRO_5003013115" evidence="1">
    <location>
        <begin position="34"/>
        <end position="349"/>
    </location>
</feature>
<evidence type="ECO:0000313" key="2">
    <source>
        <dbReference type="EMBL" id="EEY66751.1"/>
    </source>
</evidence>
<dbReference type="Proteomes" id="UP000006643">
    <property type="component" value="Unassembled WGS sequence"/>
</dbReference>
<dbReference type="OrthoDB" id="94725at2759"/>
<accession>D0NVS0</accession>
<proteinExistence type="predicted"/>
<dbReference type="KEGG" id="pif:PITG_17309"/>
<evidence type="ECO:0000256" key="1">
    <source>
        <dbReference type="SAM" id="SignalP"/>
    </source>
</evidence>
<reference evidence="3" key="1">
    <citation type="journal article" date="2009" name="Nature">
        <title>Genome sequence and analysis of the Irish potato famine pathogen Phytophthora infestans.</title>
        <authorList>
            <consortium name="The Broad Institute Genome Sequencing Platform"/>
            <person name="Haas B.J."/>
            <person name="Kamoun S."/>
            <person name="Zody M.C."/>
            <person name="Jiang R.H."/>
            <person name="Handsaker R.E."/>
            <person name="Cano L.M."/>
            <person name="Grabherr M."/>
            <person name="Kodira C.D."/>
            <person name="Raffaele S."/>
            <person name="Torto-Alalibo T."/>
            <person name="Bozkurt T.O."/>
            <person name="Ah-Fong A.M."/>
            <person name="Alvarado L."/>
            <person name="Anderson V.L."/>
            <person name="Armstrong M.R."/>
            <person name="Avrova A."/>
            <person name="Baxter L."/>
            <person name="Beynon J."/>
            <person name="Boevink P.C."/>
            <person name="Bollmann S.R."/>
            <person name="Bos J.I."/>
            <person name="Bulone V."/>
            <person name="Cai G."/>
            <person name="Cakir C."/>
            <person name="Carrington J.C."/>
            <person name="Chawner M."/>
            <person name="Conti L."/>
            <person name="Costanzo S."/>
            <person name="Ewan R."/>
            <person name="Fahlgren N."/>
            <person name="Fischbach M.A."/>
            <person name="Fugelstad J."/>
            <person name="Gilroy E.M."/>
            <person name="Gnerre S."/>
            <person name="Green P.J."/>
            <person name="Grenville-Briggs L.J."/>
            <person name="Griffith J."/>
            <person name="Grunwald N.J."/>
            <person name="Horn K."/>
            <person name="Horner N.R."/>
            <person name="Hu C.H."/>
            <person name="Huitema E."/>
            <person name="Jeong D.H."/>
            <person name="Jones A.M."/>
            <person name="Jones J.D."/>
            <person name="Jones R.W."/>
            <person name="Karlsson E.K."/>
            <person name="Kunjeti S.G."/>
            <person name="Lamour K."/>
            <person name="Liu Z."/>
            <person name="Ma L."/>
            <person name="Maclean D."/>
            <person name="Chibucos M.C."/>
            <person name="McDonald H."/>
            <person name="McWalters J."/>
            <person name="Meijer H.J."/>
            <person name="Morgan W."/>
            <person name="Morris P.F."/>
            <person name="Munro C.A."/>
            <person name="O'Neill K."/>
            <person name="Ospina-Giraldo M."/>
            <person name="Pinzon A."/>
            <person name="Pritchard L."/>
            <person name="Ramsahoye B."/>
            <person name="Ren Q."/>
            <person name="Restrepo S."/>
            <person name="Roy S."/>
            <person name="Sadanandom A."/>
            <person name="Savidor A."/>
            <person name="Schornack S."/>
            <person name="Schwartz D.C."/>
            <person name="Schumann U.D."/>
            <person name="Schwessinger B."/>
            <person name="Seyer L."/>
            <person name="Sharpe T."/>
            <person name="Silvar C."/>
            <person name="Song J."/>
            <person name="Studholme D.J."/>
            <person name="Sykes S."/>
            <person name="Thines M."/>
            <person name="van de Vondervoort P.J."/>
            <person name="Phuntumart V."/>
            <person name="Wawra S."/>
            <person name="Weide R."/>
            <person name="Win J."/>
            <person name="Young C."/>
            <person name="Zhou S."/>
            <person name="Fry W."/>
            <person name="Meyers B.C."/>
            <person name="van West P."/>
            <person name="Ristaino J."/>
            <person name="Govers F."/>
            <person name="Birch P.R."/>
            <person name="Whisson S.C."/>
            <person name="Judelson H.S."/>
            <person name="Nusbaum C."/>
        </authorList>
    </citation>
    <scope>NUCLEOTIDE SEQUENCE [LARGE SCALE GENOMIC DNA]</scope>
    <source>
        <strain evidence="3">T30-4</strain>
    </source>
</reference>
<keyword evidence="3" id="KW-1185">Reference proteome</keyword>
<dbReference type="eggNOG" id="ENOG502RG36">
    <property type="taxonomic scope" value="Eukaryota"/>
</dbReference>
<dbReference type="VEuPathDB" id="FungiDB:PITG_17309"/>
<dbReference type="EMBL" id="DS028170">
    <property type="protein sequence ID" value="EEY66751.1"/>
    <property type="molecule type" value="Genomic_DNA"/>
</dbReference>
<dbReference type="GeneID" id="9466546"/>
<dbReference type="AlphaFoldDB" id="D0NVS0"/>
<dbReference type="RefSeq" id="XP_002896816.1">
    <property type="nucleotide sequence ID" value="XM_002896770.1"/>
</dbReference>
<protein>
    <submittedName>
        <fullName evidence="2">Secreted RxLR effector peptide protein, putative</fullName>
    </submittedName>
</protein>
<evidence type="ECO:0000313" key="3">
    <source>
        <dbReference type="Proteomes" id="UP000006643"/>
    </source>
</evidence>
<dbReference type="HOGENOM" id="CLU_021192_4_1_1"/>
<name>D0NVS0_PHYIT</name>
<keyword evidence="1" id="KW-0732">Signal</keyword>
<sequence length="349" mass="39539">MITFKRLSSARWGALLTSIAVLFFLAITKGADAKAGADLADIQAYRRLRTTTADAYYASEDRVFSVVKALKDLAHNAKLTFSLDKQLKVNNRFEVLRVKQVKTDVFSSSEFTDWAHYVAKICKRGRLPADRAIFKTMAAHYGDDELARMLATAKRTSRDTVVDQLKEIQQKSWKESGKSADDVYAILQLDAGGQNVLNNPGLPAWLSYVKSPSTDYIEALLLKLREQYDDVTVAKMIVSSQSGVNKRISGQLEKELSTAWRKNHITEMEVFQLLKLNDAGTTLLKNPILEIWFHYVWKMKRNDPYELLVSWFKKAGIDDAGLGKMIATAKQDDRNYWIAQTLEQRLSGK</sequence>
<dbReference type="InParanoid" id="D0NVS0"/>
<gene>
    <name evidence="2" type="ORF">PITG_17309</name>
</gene>